<reference evidence="1 2" key="1">
    <citation type="submission" date="2017-06" db="EMBL/GenBank/DDBJ databases">
        <title>Description of Avrilella dinanensis gen. nov. sp. nov.</title>
        <authorList>
            <person name="Leyer C."/>
            <person name="Sassi M."/>
            <person name="Minet J."/>
            <person name="Kayal S."/>
            <person name="Cattoir V."/>
        </authorList>
    </citation>
    <scope>NUCLEOTIDE SEQUENCE [LARGE SCALE GENOMIC DNA]</scope>
    <source>
        <strain evidence="1 2">UR159</strain>
    </source>
</reference>
<evidence type="ECO:0000313" key="2">
    <source>
        <dbReference type="Proteomes" id="UP000231960"/>
    </source>
</evidence>
<evidence type="ECO:0000313" key="1">
    <source>
        <dbReference type="EMBL" id="PJR03687.1"/>
    </source>
</evidence>
<dbReference type="OrthoDB" id="670730at2"/>
<dbReference type="PROSITE" id="PS51257">
    <property type="entry name" value="PROKAR_LIPOPROTEIN"/>
    <property type="match status" value="1"/>
</dbReference>
<dbReference type="EMBL" id="NIPO01000001">
    <property type="protein sequence ID" value="PJR03687.1"/>
    <property type="molecule type" value="Genomic_DNA"/>
</dbReference>
<comment type="caution">
    <text evidence="1">The sequence shown here is derived from an EMBL/GenBank/DDBJ whole genome shotgun (WGS) entry which is preliminary data.</text>
</comment>
<keyword evidence="2" id="KW-1185">Reference proteome</keyword>
<dbReference type="Proteomes" id="UP000231960">
    <property type="component" value="Unassembled WGS sequence"/>
</dbReference>
<organism evidence="1 2">
    <name type="scientific">Avrilella dinanensis</name>
    <dbReference type="NCBI Taxonomy" id="2008672"/>
    <lineage>
        <taxon>Bacteria</taxon>
        <taxon>Pseudomonadati</taxon>
        <taxon>Bacteroidota</taxon>
        <taxon>Flavobacteriia</taxon>
        <taxon>Flavobacteriales</taxon>
        <taxon>Flavobacteriaceae</taxon>
        <taxon>Avrilella</taxon>
    </lineage>
</organism>
<accession>A0A2M9R4A1</accession>
<protein>
    <recommendedName>
        <fullName evidence="3">DUF4625 domain-containing protein</fullName>
    </recommendedName>
</protein>
<dbReference type="RefSeq" id="WP_100677255.1">
    <property type="nucleotide sequence ID" value="NZ_NIPO01000001.1"/>
</dbReference>
<evidence type="ECO:0008006" key="3">
    <source>
        <dbReference type="Google" id="ProtNLM"/>
    </source>
</evidence>
<dbReference type="Gene3D" id="2.60.40.4140">
    <property type="match status" value="1"/>
</dbReference>
<gene>
    <name evidence="1" type="ORF">CDL10_03490</name>
</gene>
<sequence length="152" mass="17102">MKKIAILSIAALSFIACNNDDNSSLDQEKPTVEIITPTDHQEYEPGDNINIQALLTDNESLASYKIEIHSAGDGHTHSHSVSSADDHDYVEFHYEADYEINGTTYEVNQTIPIPENAEEEHYHVGIFVLDSSGNQNQQFIEIFIGHEHDHHD</sequence>
<dbReference type="Pfam" id="PF15418">
    <property type="entry name" value="DUF4625"/>
    <property type="match status" value="1"/>
</dbReference>
<dbReference type="AlphaFoldDB" id="A0A2M9R4A1"/>
<dbReference type="InterPro" id="IPR027829">
    <property type="entry name" value="DUF4625"/>
</dbReference>
<name>A0A2M9R4A1_9FLAO</name>
<proteinExistence type="predicted"/>